<dbReference type="EMBL" id="JAXCGZ010017686">
    <property type="protein sequence ID" value="KAK7067812.1"/>
    <property type="molecule type" value="Genomic_DNA"/>
</dbReference>
<evidence type="ECO:0000256" key="4">
    <source>
        <dbReference type="ARBA" id="ARBA00022801"/>
    </source>
</evidence>
<organism evidence="9 10">
    <name type="scientific">Halocaridina rubra</name>
    <name type="common">Hawaiian red shrimp</name>
    <dbReference type="NCBI Taxonomy" id="373956"/>
    <lineage>
        <taxon>Eukaryota</taxon>
        <taxon>Metazoa</taxon>
        <taxon>Ecdysozoa</taxon>
        <taxon>Arthropoda</taxon>
        <taxon>Crustacea</taxon>
        <taxon>Multicrustacea</taxon>
        <taxon>Malacostraca</taxon>
        <taxon>Eumalacostraca</taxon>
        <taxon>Eucarida</taxon>
        <taxon>Decapoda</taxon>
        <taxon>Pleocyemata</taxon>
        <taxon>Caridea</taxon>
        <taxon>Atyoidea</taxon>
        <taxon>Atyidae</taxon>
        <taxon>Halocaridina</taxon>
    </lineage>
</organism>
<dbReference type="PANTHER" id="PTHR10127:SF780">
    <property type="entry name" value="METALLOENDOPEPTIDASE"/>
    <property type="match status" value="1"/>
</dbReference>
<gene>
    <name evidence="9" type="ORF">SK128_015137</name>
</gene>
<evidence type="ECO:0000256" key="3">
    <source>
        <dbReference type="ARBA" id="ARBA00022723"/>
    </source>
</evidence>
<feature type="domain" description="Peptidase M12A" evidence="8">
    <location>
        <begin position="1"/>
        <end position="125"/>
    </location>
</feature>
<protein>
    <recommendedName>
        <fullName evidence="8">Peptidase M12A domain-containing protein</fullName>
    </recommendedName>
</protein>
<proteinExistence type="predicted"/>
<dbReference type="InterPro" id="IPR001506">
    <property type="entry name" value="Peptidase_M12A"/>
</dbReference>
<comment type="cofactor">
    <cofactor evidence="1">
        <name>Zn(2+)</name>
        <dbReference type="ChEBI" id="CHEBI:29105"/>
    </cofactor>
</comment>
<accession>A0AAN8WKD7</accession>
<evidence type="ECO:0000256" key="7">
    <source>
        <dbReference type="PROSITE-ProRule" id="PRU01211"/>
    </source>
</evidence>
<comment type="caution">
    <text evidence="7">Lacks conserved residue(s) required for the propagation of feature annotation.</text>
</comment>
<dbReference type="GO" id="GO:0046872">
    <property type="term" value="F:metal ion binding"/>
    <property type="evidence" value="ECO:0007669"/>
    <property type="project" value="UniProtKB-KW"/>
</dbReference>
<keyword evidence="5" id="KW-0862">Zinc</keyword>
<name>A0AAN8WKD7_HALRR</name>
<keyword evidence="3" id="KW-0479">Metal-binding</keyword>
<evidence type="ECO:0000259" key="8">
    <source>
        <dbReference type="PROSITE" id="PS51864"/>
    </source>
</evidence>
<dbReference type="PROSITE" id="PS51864">
    <property type="entry name" value="ASTACIN"/>
    <property type="match status" value="1"/>
</dbReference>
<keyword evidence="6" id="KW-0482">Metalloprotease</keyword>
<dbReference type="PANTHER" id="PTHR10127">
    <property type="entry name" value="DISCOIDIN, CUB, EGF, LAMININ , AND ZINC METALLOPROTEASE DOMAIN CONTAINING"/>
    <property type="match status" value="1"/>
</dbReference>
<evidence type="ECO:0000256" key="5">
    <source>
        <dbReference type="ARBA" id="ARBA00022833"/>
    </source>
</evidence>
<dbReference type="GO" id="GO:0006508">
    <property type="term" value="P:proteolysis"/>
    <property type="evidence" value="ECO:0007669"/>
    <property type="project" value="UniProtKB-KW"/>
</dbReference>
<dbReference type="SUPFAM" id="SSF55486">
    <property type="entry name" value="Metalloproteases ('zincins'), catalytic domain"/>
    <property type="match status" value="1"/>
</dbReference>
<dbReference type="InterPro" id="IPR024079">
    <property type="entry name" value="MetalloPept_cat_dom_sf"/>
</dbReference>
<keyword evidence="2" id="KW-0645">Protease</keyword>
<keyword evidence="10" id="KW-1185">Reference proteome</keyword>
<keyword evidence="4" id="KW-0378">Hydrolase</keyword>
<dbReference type="GO" id="GO:0004222">
    <property type="term" value="F:metalloendopeptidase activity"/>
    <property type="evidence" value="ECO:0007669"/>
    <property type="project" value="InterPro"/>
</dbReference>
<comment type="caution">
    <text evidence="9">The sequence shown here is derived from an EMBL/GenBank/DDBJ whole genome shotgun (WGS) entry which is preliminary data.</text>
</comment>
<dbReference type="Gene3D" id="3.40.390.10">
    <property type="entry name" value="Collagenase (Catalytic Domain)"/>
    <property type="match status" value="1"/>
</dbReference>
<sequence>MAGMGHITTNLTNTCDSVRDISRFIGYAFGLIPEELRPDRDKYIIIKYENSDMDPDDFPPSIGYNTHGIPFDYTSVSLANGKSHTKNDHLTITAKDPQYQGLIGRLDGKISHRNYMLVNAVHKCKRKFIL</sequence>
<evidence type="ECO:0000313" key="10">
    <source>
        <dbReference type="Proteomes" id="UP001381693"/>
    </source>
</evidence>
<evidence type="ECO:0000256" key="6">
    <source>
        <dbReference type="ARBA" id="ARBA00023049"/>
    </source>
</evidence>
<dbReference type="Proteomes" id="UP001381693">
    <property type="component" value="Unassembled WGS sequence"/>
</dbReference>
<reference evidence="9 10" key="1">
    <citation type="submission" date="2023-11" db="EMBL/GenBank/DDBJ databases">
        <title>Halocaridina rubra genome assembly.</title>
        <authorList>
            <person name="Smith C."/>
        </authorList>
    </citation>
    <scope>NUCLEOTIDE SEQUENCE [LARGE SCALE GENOMIC DNA]</scope>
    <source>
        <strain evidence="9">EP-1</strain>
        <tissue evidence="9">Whole</tissue>
    </source>
</reference>
<evidence type="ECO:0000256" key="1">
    <source>
        <dbReference type="ARBA" id="ARBA00001947"/>
    </source>
</evidence>
<dbReference type="AlphaFoldDB" id="A0AAN8WKD7"/>
<evidence type="ECO:0000256" key="2">
    <source>
        <dbReference type="ARBA" id="ARBA00022670"/>
    </source>
</evidence>
<dbReference type="Pfam" id="PF01400">
    <property type="entry name" value="Astacin"/>
    <property type="match status" value="1"/>
</dbReference>
<evidence type="ECO:0000313" key="9">
    <source>
        <dbReference type="EMBL" id="KAK7067812.1"/>
    </source>
</evidence>